<dbReference type="GO" id="GO:0006412">
    <property type="term" value="P:translation"/>
    <property type="evidence" value="ECO:0007669"/>
    <property type="project" value="InterPro"/>
</dbReference>
<keyword evidence="5" id="KW-0687">Ribonucleoprotein</keyword>
<dbReference type="PANTHER" id="PTHR23410:SF12">
    <property type="entry name" value="LARGE RIBOSOMAL SUBUNIT PROTEIN UL18"/>
    <property type="match status" value="1"/>
</dbReference>
<comment type="similarity">
    <text evidence="2">Belongs to the universal ribosomal protein uL18 family.</text>
</comment>
<reference evidence="8 9" key="1">
    <citation type="journal article" date="2013" name="Curr. Biol.">
        <title>The Genome of the Foraminiferan Reticulomyxa filosa.</title>
        <authorList>
            <person name="Glockner G."/>
            <person name="Hulsmann N."/>
            <person name="Schleicher M."/>
            <person name="Noegel A.A."/>
            <person name="Eichinger L."/>
            <person name="Gallinger C."/>
            <person name="Pawlowski J."/>
            <person name="Sierra R."/>
            <person name="Euteneuer U."/>
            <person name="Pillet L."/>
            <person name="Moustafa A."/>
            <person name="Platzer M."/>
            <person name="Groth M."/>
            <person name="Szafranski K."/>
            <person name="Schliwa M."/>
        </authorList>
    </citation>
    <scope>NUCLEOTIDE SEQUENCE [LARGE SCALE GENOMIC DNA]</scope>
</reference>
<evidence type="ECO:0000256" key="5">
    <source>
        <dbReference type="ARBA" id="ARBA00023274"/>
    </source>
</evidence>
<dbReference type="EMBL" id="ASPP01029202">
    <property type="protein sequence ID" value="ETO04559.1"/>
    <property type="molecule type" value="Genomic_DNA"/>
</dbReference>
<evidence type="ECO:0000313" key="9">
    <source>
        <dbReference type="Proteomes" id="UP000023152"/>
    </source>
</evidence>
<dbReference type="Gene3D" id="3.30.420.100">
    <property type="match status" value="1"/>
</dbReference>
<dbReference type="GO" id="GO:0008097">
    <property type="term" value="F:5S rRNA binding"/>
    <property type="evidence" value="ECO:0007669"/>
    <property type="project" value="InterPro"/>
</dbReference>
<proteinExistence type="inferred from homology"/>
<feature type="non-terminal residue" evidence="8">
    <location>
        <position position="1"/>
    </location>
</feature>
<evidence type="ECO:0000256" key="1">
    <source>
        <dbReference type="ARBA" id="ARBA00004496"/>
    </source>
</evidence>
<dbReference type="PANTHER" id="PTHR23410">
    <property type="entry name" value="RIBOSOMAL PROTEIN L5-RELATED"/>
    <property type="match status" value="1"/>
</dbReference>
<comment type="subcellular location">
    <subcellularLocation>
        <location evidence="1">Cytoplasm</location>
    </subcellularLocation>
</comment>
<keyword evidence="3" id="KW-0963">Cytoplasm</keyword>
<dbReference type="InterPro" id="IPR005485">
    <property type="entry name" value="Rbsml_uL18_euk_arch"/>
</dbReference>
<evidence type="ECO:0000256" key="2">
    <source>
        <dbReference type="ARBA" id="ARBA00007116"/>
    </source>
</evidence>
<feature type="region of interest" description="Disordered" evidence="6">
    <location>
        <begin position="86"/>
        <end position="115"/>
    </location>
</feature>
<accession>X6LSE5</accession>
<evidence type="ECO:0000256" key="4">
    <source>
        <dbReference type="ARBA" id="ARBA00022980"/>
    </source>
</evidence>
<dbReference type="GO" id="GO:0022625">
    <property type="term" value="C:cytosolic large ribosomal subunit"/>
    <property type="evidence" value="ECO:0007669"/>
    <property type="project" value="TreeGrafter"/>
</dbReference>
<protein>
    <submittedName>
        <fullName evidence="8">60S ribosomal protein L5-like protein</fullName>
    </submittedName>
</protein>
<gene>
    <name evidence="8" type="ORF">RFI_32838</name>
</gene>
<dbReference type="GO" id="GO:0000027">
    <property type="term" value="P:ribosomal large subunit assembly"/>
    <property type="evidence" value="ECO:0007669"/>
    <property type="project" value="TreeGrafter"/>
</dbReference>
<feature type="domain" description="Large ribosomal subunit protein uL18 C-terminal eukaryotes" evidence="7">
    <location>
        <begin position="70"/>
        <end position="107"/>
    </location>
</feature>
<sequence>YYECLPIFYDICFFCLLYFTLDEFKPEALRGKIFGQHVADYMKKLQTDNPDKYNKQFSQFVKEGVTSDNLEQLIRKTHAAIRKDPSKLPKVKKDWKSTQKIKEKYQKCPNKKKTS</sequence>
<dbReference type="InterPro" id="IPR025607">
    <property type="entry name" value="Ribosomal_uL18_C_euk"/>
</dbReference>
<dbReference type="OrthoDB" id="1618453at2759"/>
<evidence type="ECO:0000259" key="7">
    <source>
        <dbReference type="Pfam" id="PF14204"/>
    </source>
</evidence>
<name>X6LSE5_RETFI</name>
<dbReference type="AlphaFoldDB" id="X6LSE5"/>
<keyword evidence="9" id="KW-1185">Reference proteome</keyword>
<dbReference type="Pfam" id="PF14204">
    <property type="entry name" value="Ribosomal_L18_c"/>
    <property type="match status" value="1"/>
</dbReference>
<evidence type="ECO:0000313" key="8">
    <source>
        <dbReference type="EMBL" id="ETO04559.1"/>
    </source>
</evidence>
<feature type="compositionally biased region" description="Basic and acidic residues" evidence="6">
    <location>
        <begin position="86"/>
        <end position="106"/>
    </location>
</feature>
<evidence type="ECO:0000256" key="6">
    <source>
        <dbReference type="SAM" id="MobiDB-lite"/>
    </source>
</evidence>
<comment type="caution">
    <text evidence="8">The sequence shown here is derived from an EMBL/GenBank/DDBJ whole genome shotgun (WGS) entry which is preliminary data.</text>
</comment>
<dbReference type="GO" id="GO:0003735">
    <property type="term" value="F:structural constituent of ribosome"/>
    <property type="evidence" value="ECO:0007669"/>
    <property type="project" value="InterPro"/>
</dbReference>
<keyword evidence="4 8" id="KW-0689">Ribosomal protein</keyword>
<dbReference type="Proteomes" id="UP000023152">
    <property type="component" value="Unassembled WGS sequence"/>
</dbReference>
<dbReference type="SUPFAM" id="SSF53137">
    <property type="entry name" value="Translational machinery components"/>
    <property type="match status" value="1"/>
</dbReference>
<organism evidence="8 9">
    <name type="scientific">Reticulomyxa filosa</name>
    <dbReference type="NCBI Taxonomy" id="46433"/>
    <lineage>
        <taxon>Eukaryota</taxon>
        <taxon>Sar</taxon>
        <taxon>Rhizaria</taxon>
        <taxon>Retaria</taxon>
        <taxon>Foraminifera</taxon>
        <taxon>Monothalamids</taxon>
        <taxon>Reticulomyxidae</taxon>
        <taxon>Reticulomyxa</taxon>
    </lineage>
</organism>
<evidence type="ECO:0000256" key="3">
    <source>
        <dbReference type="ARBA" id="ARBA00022490"/>
    </source>
</evidence>